<dbReference type="STRING" id="44941.A0A397UP40"/>
<dbReference type="Gene3D" id="3.40.50.150">
    <property type="entry name" value="Vaccinia Virus protein VP39"/>
    <property type="match status" value="1"/>
</dbReference>
<comment type="caution">
    <text evidence="2">The sequence shown here is derived from an EMBL/GenBank/DDBJ whole genome shotgun (WGS) entry which is preliminary data.</text>
</comment>
<feature type="domain" description="Methyltransferase" evidence="1">
    <location>
        <begin position="37"/>
        <end position="105"/>
    </location>
</feature>
<dbReference type="Pfam" id="PF13649">
    <property type="entry name" value="Methyltransf_25"/>
    <property type="match status" value="1"/>
</dbReference>
<sequence>EREQENAALQHCIEREIFESNFLSPINCGLKEGGLKVLDVGCELGTWLFEMSSDFPNCTFIGVDIAPTPFTVKPNNVDFVTLVDVTNGLPFKDESFDFIFIRNVFFLIY</sequence>
<dbReference type="Proteomes" id="UP000266673">
    <property type="component" value="Unassembled WGS sequence"/>
</dbReference>
<dbReference type="AlphaFoldDB" id="A0A397UP40"/>
<accession>A0A397UP40</accession>
<proteinExistence type="predicted"/>
<name>A0A397UP40_9GLOM</name>
<dbReference type="CDD" id="cd02440">
    <property type="entry name" value="AdoMet_MTases"/>
    <property type="match status" value="1"/>
</dbReference>
<reference evidence="2 3" key="1">
    <citation type="submission" date="2018-06" db="EMBL/GenBank/DDBJ databases">
        <title>Comparative genomics reveals the genomic features of Rhizophagus irregularis, R. cerebriforme, R. diaphanum and Gigaspora rosea, and their symbiotic lifestyle signature.</title>
        <authorList>
            <person name="Morin E."/>
            <person name="San Clemente H."/>
            <person name="Chen E.C.H."/>
            <person name="De La Providencia I."/>
            <person name="Hainaut M."/>
            <person name="Kuo A."/>
            <person name="Kohler A."/>
            <person name="Murat C."/>
            <person name="Tang N."/>
            <person name="Roy S."/>
            <person name="Loubradou J."/>
            <person name="Henrissat B."/>
            <person name="Grigoriev I.V."/>
            <person name="Corradi N."/>
            <person name="Roux C."/>
            <person name="Martin F.M."/>
        </authorList>
    </citation>
    <scope>NUCLEOTIDE SEQUENCE [LARGE SCALE GENOMIC DNA]</scope>
    <source>
        <strain evidence="2 3">DAOM 194757</strain>
    </source>
</reference>
<keyword evidence="3" id="KW-1185">Reference proteome</keyword>
<gene>
    <name evidence="2" type="ORF">C2G38_1977432</name>
</gene>
<protein>
    <recommendedName>
        <fullName evidence="1">Methyltransferase domain-containing protein</fullName>
    </recommendedName>
</protein>
<dbReference type="InterPro" id="IPR029063">
    <property type="entry name" value="SAM-dependent_MTases_sf"/>
</dbReference>
<dbReference type="OrthoDB" id="2013972at2759"/>
<evidence type="ECO:0000313" key="2">
    <source>
        <dbReference type="EMBL" id="RIB12002.1"/>
    </source>
</evidence>
<dbReference type="SUPFAM" id="SSF53335">
    <property type="entry name" value="S-adenosyl-L-methionine-dependent methyltransferases"/>
    <property type="match status" value="1"/>
</dbReference>
<evidence type="ECO:0000313" key="3">
    <source>
        <dbReference type="Proteomes" id="UP000266673"/>
    </source>
</evidence>
<dbReference type="InterPro" id="IPR041698">
    <property type="entry name" value="Methyltransf_25"/>
</dbReference>
<dbReference type="EMBL" id="QKWP01001074">
    <property type="protein sequence ID" value="RIB12002.1"/>
    <property type="molecule type" value="Genomic_DNA"/>
</dbReference>
<organism evidence="2 3">
    <name type="scientific">Gigaspora rosea</name>
    <dbReference type="NCBI Taxonomy" id="44941"/>
    <lineage>
        <taxon>Eukaryota</taxon>
        <taxon>Fungi</taxon>
        <taxon>Fungi incertae sedis</taxon>
        <taxon>Mucoromycota</taxon>
        <taxon>Glomeromycotina</taxon>
        <taxon>Glomeromycetes</taxon>
        <taxon>Diversisporales</taxon>
        <taxon>Gigasporaceae</taxon>
        <taxon>Gigaspora</taxon>
    </lineage>
</organism>
<feature type="non-terminal residue" evidence="2">
    <location>
        <position position="1"/>
    </location>
</feature>
<evidence type="ECO:0000259" key="1">
    <source>
        <dbReference type="Pfam" id="PF13649"/>
    </source>
</evidence>